<feature type="transmembrane region" description="Helical" evidence="5">
    <location>
        <begin position="57"/>
        <end position="79"/>
    </location>
</feature>
<dbReference type="Gene3D" id="2.40.50.140">
    <property type="entry name" value="Nucleic acid-binding proteins"/>
    <property type="match status" value="1"/>
</dbReference>
<evidence type="ECO:0000256" key="2">
    <source>
        <dbReference type="ARBA" id="ARBA00022692"/>
    </source>
</evidence>
<evidence type="ECO:0000256" key="5">
    <source>
        <dbReference type="SAM" id="Phobius"/>
    </source>
</evidence>
<dbReference type="InterPro" id="IPR012340">
    <property type="entry name" value="NA-bd_OB-fold"/>
</dbReference>
<dbReference type="GO" id="GO:0005886">
    <property type="term" value="C:plasma membrane"/>
    <property type="evidence" value="ECO:0007669"/>
    <property type="project" value="TreeGrafter"/>
</dbReference>
<feature type="domain" description="NfeD-like C-terminal" evidence="6">
    <location>
        <begin position="98"/>
        <end position="154"/>
    </location>
</feature>
<evidence type="ECO:0000259" key="6">
    <source>
        <dbReference type="Pfam" id="PF01957"/>
    </source>
</evidence>
<accession>A0A0U0S8L5</accession>
<dbReference type="FunFam" id="2.40.50.140:FF:000270">
    <property type="entry name" value="Conserved membrane protein of uncharacterized function"/>
    <property type="match status" value="1"/>
</dbReference>
<dbReference type="EMBL" id="CSAE01000598">
    <property type="protein sequence ID" value="COW60249.1"/>
    <property type="molecule type" value="Genomic_DNA"/>
</dbReference>
<organism evidence="7 8">
    <name type="scientific">Mycobacterium tuberculosis</name>
    <dbReference type="NCBI Taxonomy" id="1773"/>
    <lineage>
        <taxon>Bacteria</taxon>
        <taxon>Bacillati</taxon>
        <taxon>Actinomycetota</taxon>
        <taxon>Actinomycetes</taxon>
        <taxon>Mycobacteriales</taxon>
        <taxon>Mycobacteriaceae</taxon>
        <taxon>Mycobacterium</taxon>
        <taxon>Mycobacterium tuberculosis complex</taxon>
    </lineage>
</organism>
<reference evidence="8" key="1">
    <citation type="submission" date="2015-03" db="EMBL/GenBank/DDBJ databases">
        <authorList>
            <consortium name="Pathogen Informatics"/>
        </authorList>
    </citation>
    <scope>NUCLEOTIDE SEQUENCE [LARGE SCALE GENOMIC DNA]</scope>
    <source>
        <strain evidence="8">K00500041</strain>
    </source>
</reference>
<dbReference type="PANTHER" id="PTHR33507:SF3">
    <property type="entry name" value="INNER MEMBRANE PROTEIN YBBJ"/>
    <property type="match status" value="1"/>
</dbReference>
<evidence type="ECO:0000256" key="1">
    <source>
        <dbReference type="ARBA" id="ARBA00004141"/>
    </source>
</evidence>
<dbReference type="SUPFAM" id="SSF141322">
    <property type="entry name" value="NfeD domain-like"/>
    <property type="match status" value="1"/>
</dbReference>
<name>A0A0U0S8L5_MYCTX</name>
<evidence type="ECO:0000313" key="8">
    <source>
        <dbReference type="Proteomes" id="UP000038802"/>
    </source>
</evidence>
<evidence type="ECO:0000256" key="3">
    <source>
        <dbReference type="ARBA" id="ARBA00022989"/>
    </source>
</evidence>
<sequence length="158" mass="16775">MFDPADADHAYPKRMPVALIWLIAALVLVGAEALTGDMFLLMLGGGALAASVSSWLLAWPMWADGAVFLLVSVLLLVLVRPAVRRRLTQTKGVQLGIEALEGKKAVVLGRVARDGGQVKLDGQVWTARPLNDGDVFEPGDSVTVVQIDGATAVVFKDV</sequence>
<dbReference type="Proteomes" id="UP000038802">
    <property type="component" value="Unassembled WGS sequence"/>
</dbReference>
<keyword evidence="2 5" id="KW-0812">Transmembrane</keyword>
<dbReference type="STRING" id="115862.BBG46_07940"/>
<protein>
    <submittedName>
        <fullName evidence="7">Conserved membrane protein of uncharacterized function</fullName>
    </submittedName>
</protein>
<evidence type="ECO:0000313" key="7">
    <source>
        <dbReference type="EMBL" id="COW60249.1"/>
    </source>
</evidence>
<evidence type="ECO:0000256" key="4">
    <source>
        <dbReference type="ARBA" id="ARBA00023136"/>
    </source>
</evidence>
<keyword evidence="4 5" id="KW-0472">Membrane</keyword>
<keyword evidence="3 5" id="KW-1133">Transmembrane helix</keyword>
<dbReference type="AlphaFoldDB" id="A0A0U0S8L5"/>
<dbReference type="InterPro" id="IPR002810">
    <property type="entry name" value="NfeD-like_C"/>
</dbReference>
<dbReference type="Pfam" id="PF01957">
    <property type="entry name" value="NfeD"/>
    <property type="match status" value="1"/>
</dbReference>
<dbReference type="PANTHER" id="PTHR33507">
    <property type="entry name" value="INNER MEMBRANE PROTEIN YBBJ"/>
    <property type="match status" value="1"/>
</dbReference>
<dbReference type="InterPro" id="IPR052165">
    <property type="entry name" value="Membrane_assoc_protease"/>
</dbReference>
<gene>
    <name evidence="7" type="ORF">ERS007703_03917</name>
</gene>
<proteinExistence type="predicted"/>
<comment type="subcellular location">
    <subcellularLocation>
        <location evidence="1">Membrane</location>
        <topology evidence="1">Multi-pass membrane protein</topology>
    </subcellularLocation>
</comment>